<evidence type="ECO:0000256" key="1">
    <source>
        <dbReference type="ARBA" id="ARBA00023015"/>
    </source>
</evidence>
<keyword evidence="2" id="KW-0804">Transcription</keyword>
<evidence type="ECO:0000313" key="5">
    <source>
        <dbReference type="Proteomes" id="UP000487117"/>
    </source>
</evidence>
<dbReference type="SUPFAM" id="SSF46689">
    <property type="entry name" value="Homeodomain-like"/>
    <property type="match status" value="1"/>
</dbReference>
<organism evidence="4 5">
    <name type="scientific">Stenotrophomonas maltophilia</name>
    <name type="common">Pseudomonas maltophilia</name>
    <name type="synonym">Xanthomonas maltophilia</name>
    <dbReference type="NCBI Taxonomy" id="40324"/>
    <lineage>
        <taxon>Bacteria</taxon>
        <taxon>Pseudomonadati</taxon>
        <taxon>Pseudomonadota</taxon>
        <taxon>Gammaproteobacteria</taxon>
        <taxon>Lysobacterales</taxon>
        <taxon>Lysobacteraceae</taxon>
        <taxon>Stenotrophomonas</taxon>
        <taxon>Stenotrophomonas maltophilia group</taxon>
    </lineage>
</organism>
<comment type="caution">
    <text evidence="4">The sequence shown here is derived from an EMBL/GenBank/DDBJ whole genome shotgun (WGS) entry which is preliminary data.</text>
</comment>
<name>A0A7V8JL55_STEMA</name>
<evidence type="ECO:0000256" key="2">
    <source>
        <dbReference type="ARBA" id="ARBA00023163"/>
    </source>
</evidence>
<dbReference type="AlphaFoldDB" id="A0A7V8JL55"/>
<reference evidence="5" key="1">
    <citation type="journal article" date="2020" name="MBio">
        <title>Horizontal gene transfer to a defensive symbiont with a reduced genome amongst a multipartite beetle microbiome.</title>
        <authorList>
            <person name="Waterworth S.C."/>
            <person name="Florez L.V."/>
            <person name="Rees E.R."/>
            <person name="Hertweck C."/>
            <person name="Kaltenpoth M."/>
            <person name="Kwan J.C."/>
        </authorList>
    </citation>
    <scope>NUCLEOTIDE SEQUENCE [LARGE SCALE GENOMIC DNA]</scope>
</reference>
<dbReference type="SUPFAM" id="SSF55136">
    <property type="entry name" value="Probable bacterial effector-binding domain"/>
    <property type="match status" value="1"/>
</dbReference>
<dbReference type="SMART" id="SM00871">
    <property type="entry name" value="AraC_E_bind"/>
    <property type="match status" value="1"/>
</dbReference>
<dbReference type="PROSITE" id="PS01124">
    <property type="entry name" value="HTH_ARAC_FAMILY_2"/>
    <property type="match status" value="1"/>
</dbReference>
<dbReference type="InterPro" id="IPR010499">
    <property type="entry name" value="AraC_E-bd"/>
</dbReference>
<dbReference type="EMBL" id="WNDS01000003">
    <property type="protein sequence ID" value="KAF1014510.1"/>
    <property type="molecule type" value="Genomic_DNA"/>
</dbReference>
<dbReference type="InterPro" id="IPR050908">
    <property type="entry name" value="SmbC-like"/>
</dbReference>
<proteinExistence type="predicted"/>
<sequence>MKRLARLRQAQGIERVITHLQACLREQRTLPDVPALAAIAHQSPFHFQRLYRALTGESPGQTLDRLRLLAALQALQQPDAPISQAALAAGYESAQALARRCRQRLDATPRALREDAGLRRHWQQSLAEPPADLDSEHAAPLQVQVRAGQPFEVVLLRAQGAFGDLDASFGQLFEWAQAQGLADDLLQLVGIAIDDHRDVPAAVHRFDCGMGFGRALPALPAPLRGQALGQGPHAVVLHVGPYEQLQAVTDALLRDWWPGSGHALAEAPLYFHFLDDPEQVPAEQLRAEVCLPLAG</sequence>
<evidence type="ECO:0000259" key="3">
    <source>
        <dbReference type="PROSITE" id="PS01124"/>
    </source>
</evidence>
<dbReference type="InterPro" id="IPR009057">
    <property type="entry name" value="Homeodomain-like_sf"/>
</dbReference>
<protein>
    <submittedName>
        <fullName evidence="4">Regulatory protein SoxS</fullName>
    </submittedName>
</protein>
<feature type="domain" description="HTH araC/xylS-type" evidence="3">
    <location>
        <begin position="14"/>
        <end position="115"/>
    </location>
</feature>
<dbReference type="Pfam" id="PF06445">
    <property type="entry name" value="GyrI-like"/>
    <property type="match status" value="1"/>
</dbReference>
<gene>
    <name evidence="4" type="primary">soxS</name>
    <name evidence="4" type="ORF">GAK31_01996</name>
</gene>
<dbReference type="InterPro" id="IPR011256">
    <property type="entry name" value="Reg_factor_effector_dom_sf"/>
</dbReference>
<accession>A0A7V8JL55</accession>
<dbReference type="PANTHER" id="PTHR40055:SF1">
    <property type="entry name" value="TRANSCRIPTIONAL REGULATOR YGIV-RELATED"/>
    <property type="match status" value="1"/>
</dbReference>
<dbReference type="GO" id="GO:0003700">
    <property type="term" value="F:DNA-binding transcription factor activity"/>
    <property type="evidence" value="ECO:0007669"/>
    <property type="project" value="InterPro"/>
</dbReference>
<dbReference type="Pfam" id="PF12833">
    <property type="entry name" value="HTH_18"/>
    <property type="match status" value="1"/>
</dbReference>
<dbReference type="InterPro" id="IPR029442">
    <property type="entry name" value="GyrI-like"/>
</dbReference>
<evidence type="ECO:0000313" key="4">
    <source>
        <dbReference type="EMBL" id="KAF1014510.1"/>
    </source>
</evidence>
<keyword evidence="1" id="KW-0805">Transcription regulation</keyword>
<dbReference type="Gene3D" id="3.20.80.10">
    <property type="entry name" value="Regulatory factor, effector binding domain"/>
    <property type="match status" value="1"/>
</dbReference>
<dbReference type="PANTHER" id="PTHR40055">
    <property type="entry name" value="TRANSCRIPTIONAL REGULATOR YGIV-RELATED"/>
    <property type="match status" value="1"/>
</dbReference>
<dbReference type="InterPro" id="IPR018060">
    <property type="entry name" value="HTH_AraC"/>
</dbReference>
<dbReference type="Gene3D" id="1.10.10.60">
    <property type="entry name" value="Homeodomain-like"/>
    <property type="match status" value="1"/>
</dbReference>
<dbReference type="Proteomes" id="UP000487117">
    <property type="component" value="Unassembled WGS sequence"/>
</dbReference>
<dbReference type="GO" id="GO:0043565">
    <property type="term" value="F:sequence-specific DNA binding"/>
    <property type="evidence" value="ECO:0007669"/>
    <property type="project" value="InterPro"/>
</dbReference>
<dbReference type="SMART" id="SM00342">
    <property type="entry name" value="HTH_ARAC"/>
    <property type="match status" value="1"/>
</dbReference>